<evidence type="ECO:0000313" key="7">
    <source>
        <dbReference type="Proteomes" id="UP000267029"/>
    </source>
</evidence>
<dbReference type="PANTHER" id="PTHR46040:SF3">
    <property type="entry name" value="HIGH MOBILITY GROUP PROTEIN 2"/>
    <property type="match status" value="1"/>
</dbReference>
<proteinExistence type="predicted"/>
<evidence type="ECO:0000256" key="2">
    <source>
        <dbReference type="ARBA" id="ARBA00023242"/>
    </source>
</evidence>
<dbReference type="InterPro" id="IPR009071">
    <property type="entry name" value="HMG_box_dom"/>
</dbReference>
<keyword evidence="1 3" id="KW-0238">DNA-binding</keyword>
<protein>
    <recommendedName>
        <fullName evidence="5">HMG box domain-containing protein</fullName>
    </recommendedName>
</protein>
<organism evidence="6 7">
    <name type="scientific">Mesocestoides corti</name>
    <name type="common">Flatworm</name>
    <dbReference type="NCBI Taxonomy" id="53468"/>
    <lineage>
        <taxon>Eukaryota</taxon>
        <taxon>Metazoa</taxon>
        <taxon>Spiralia</taxon>
        <taxon>Lophotrochozoa</taxon>
        <taxon>Platyhelminthes</taxon>
        <taxon>Cestoda</taxon>
        <taxon>Eucestoda</taxon>
        <taxon>Cyclophyllidea</taxon>
        <taxon>Mesocestoididae</taxon>
        <taxon>Mesocestoides</taxon>
    </lineage>
</organism>
<evidence type="ECO:0000256" key="3">
    <source>
        <dbReference type="PROSITE-ProRule" id="PRU00267"/>
    </source>
</evidence>
<dbReference type="Pfam" id="PF09011">
    <property type="entry name" value="HMG_box_2"/>
    <property type="match status" value="1"/>
</dbReference>
<gene>
    <name evidence="6" type="ORF">MCOS_LOCUS6646</name>
</gene>
<accession>A0A0R3UH66</accession>
<feature type="coiled-coil region" evidence="4">
    <location>
        <begin position="167"/>
        <end position="194"/>
    </location>
</feature>
<sequence>MRNSGPNAPSRPRSAFNLYMQYRLSHDEDLVARPFIERRRLIGGEWSAMSQQQKQIYRDQAICEREKYLKEFDEYKKTDEYKEWIAKQEISQSLKRGKKTTGKHNVEDGLGDGVSSKFRRVPIFTQEFLEYNRQREMSLRHLRKQARSLLPLVTKLDEETALLSKHVENLANAGNNLEQQIKAAEAQLSLEEAVVQKFCKELVTTFADLPVPTLDKSTRSPSKGSERITLSSVDSYLSRLAELSSSGNHETLRTTAVEFLRAAIRSKKLTMCST</sequence>
<dbReference type="GO" id="GO:0005634">
    <property type="term" value="C:nucleus"/>
    <property type="evidence" value="ECO:0007669"/>
    <property type="project" value="UniProtKB-UniRule"/>
</dbReference>
<evidence type="ECO:0000256" key="4">
    <source>
        <dbReference type="SAM" id="Coils"/>
    </source>
</evidence>
<reference evidence="6 7" key="1">
    <citation type="submission" date="2018-10" db="EMBL/GenBank/DDBJ databases">
        <authorList>
            <consortium name="Pathogen Informatics"/>
        </authorList>
    </citation>
    <scope>NUCLEOTIDE SEQUENCE [LARGE SCALE GENOMIC DNA]</scope>
</reference>
<dbReference type="AlphaFoldDB" id="A0A0R3UH66"/>
<dbReference type="InterPro" id="IPR051965">
    <property type="entry name" value="ChromReg_NeuronalGeneExpr"/>
</dbReference>
<dbReference type="EMBL" id="UXSR01005281">
    <property type="protein sequence ID" value="VDD80643.1"/>
    <property type="molecule type" value="Genomic_DNA"/>
</dbReference>
<name>A0A0R3UH66_MESCO</name>
<dbReference type="PANTHER" id="PTHR46040">
    <property type="entry name" value="HIGH MOBILITY GROUP PROTEIN 2"/>
    <property type="match status" value="1"/>
</dbReference>
<dbReference type="Proteomes" id="UP000267029">
    <property type="component" value="Unassembled WGS sequence"/>
</dbReference>
<dbReference type="SUPFAM" id="SSF47095">
    <property type="entry name" value="HMG-box"/>
    <property type="match status" value="1"/>
</dbReference>
<evidence type="ECO:0000313" key="6">
    <source>
        <dbReference type="EMBL" id="VDD80643.1"/>
    </source>
</evidence>
<keyword evidence="7" id="KW-1185">Reference proteome</keyword>
<dbReference type="SMART" id="SM00398">
    <property type="entry name" value="HMG"/>
    <property type="match status" value="1"/>
</dbReference>
<keyword evidence="2 3" id="KW-0539">Nucleus</keyword>
<feature type="DNA-binding region" description="HMG box" evidence="3">
    <location>
        <begin position="9"/>
        <end position="76"/>
    </location>
</feature>
<dbReference type="GO" id="GO:0010468">
    <property type="term" value="P:regulation of gene expression"/>
    <property type="evidence" value="ECO:0007669"/>
    <property type="project" value="TreeGrafter"/>
</dbReference>
<dbReference type="GO" id="GO:0003677">
    <property type="term" value="F:DNA binding"/>
    <property type="evidence" value="ECO:0007669"/>
    <property type="project" value="UniProtKB-UniRule"/>
</dbReference>
<keyword evidence="4" id="KW-0175">Coiled coil</keyword>
<evidence type="ECO:0000256" key="1">
    <source>
        <dbReference type="ARBA" id="ARBA00023125"/>
    </source>
</evidence>
<dbReference type="InterPro" id="IPR036910">
    <property type="entry name" value="HMG_box_dom_sf"/>
</dbReference>
<dbReference type="OrthoDB" id="3213154at2759"/>
<dbReference type="STRING" id="53468.A0A0R3UH66"/>
<feature type="domain" description="HMG box" evidence="5">
    <location>
        <begin position="9"/>
        <end position="76"/>
    </location>
</feature>
<evidence type="ECO:0000259" key="5">
    <source>
        <dbReference type="PROSITE" id="PS50118"/>
    </source>
</evidence>
<dbReference type="PROSITE" id="PS50118">
    <property type="entry name" value="HMG_BOX_2"/>
    <property type="match status" value="1"/>
</dbReference>
<dbReference type="Gene3D" id="1.10.30.10">
    <property type="entry name" value="High mobility group box domain"/>
    <property type="match status" value="1"/>
</dbReference>